<dbReference type="AlphaFoldDB" id="A0A8I6TI47"/>
<dbReference type="Proteomes" id="UP000494040">
    <property type="component" value="Unassembled WGS sequence"/>
</dbReference>
<evidence type="ECO:0000313" key="1">
    <source>
        <dbReference type="EnsemblMetazoa" id="XP_014262451.1"/>
    </source>
</evidence>
<protein>
    <submittedName>
        <fullName evidence="1">Uncharacterized protein</fullName>
    </submittedName>
</protein>
<reference evidence="1" key="1">
    <citation type="submission" date="2022-01" db="UniProtKB">
        <authorList>
            <consortium name="EnsemblMetazoa"/>
        </authorList>
    </citation>
    <scope>IDENTIFICATION</scope>
</reference>
<proteinExistence type="predicted"/>
<name>A0A8I6TI47_CIMLE</name>
<dbReference type="EnsemblMetazoa" id="XM_014406965.2">
    <property type="protein sequence ID" value="XP_014262451.1"/>
    <property type="gene ID" value="LOC106674321"/>
</dbReference>
<sequence>MQRFGLKFLHIFSSLTRCTRHKNKGKKYIKTVLPSCIRADRMSRKDLPEVIQMFMATAPPFRPRLKLKRDEPPLKFRFTEIHMEYKQTGCIYKTIRLYGPENVEIMQEYVFSFPVPFFYSIHPFGLAEIVTEVIASLKKLCAVNEGFLSRLEKTKDDLVSLLRPEPKKQNNLINIWSLYNLHVYDPLRCFQLLKNKPHLDLYLE</sequence>
<dbReference type="RefSeq" id="XP_014262451.1">
    <property type="nucleotide sequence ID" value="XM_014406965.2"/>
</dbReference>
<organism evidence="1 2">
    <name type="scientific">Cimex lectularius</name>
    <name type="common">Bed bug</name>
    <name type="synonym">Acanthia lectularia</name>
    <dbReference type="NCBI Taxonomy" id="79782"/>
    <lineage>
        <taxon>Eukaryota</taxon>
        <taxon>Metazoa</taxon>
        <taxon>Ecdysozoa</taxon>
        <taxon>Arthropoda</taxon>
        <taxon>Hexapoda</taxon>
        <taxon>Insecta</taxon>
        <taxon>Pterygota</taxon>
        <taxon>Neoptera</taxon>
        <taxon>Paraneoptera</taxon>
        <taxon>Hemiptera</taxon>
        <taxon>Heteroptera</taxon>
        <taxon>Panheteroptera</taxon>
        <taxon>Cimicomorpha</taxon>
        <taxon>Cimicidae</taxon>
        <taxon>Cimex</taxon>
    </lineage>
</organism>
<accession>A0A8I6TI47</accession>
<dbReference type="GeneID" id="106674321"/>
<keyword evidence="2" id="KW-1185">Reference proteome</keyword>
<evidence type="ECO:0000313" key="2">
    <source>
        <dbReference type="Proteomes" id="UP000494040"/>
    </source>
</evidence>